<accession>A0ABS8B4Z8</accession>
<evidence type="ECO:0000313" key="2">
    <source>
        <dbReference type="Proteomes" id="UP001199054"/>
    </source>
</evidence>
<protein>
    <submittedName>
        <fullName evidence="1">SUKH-3 domain-containing protein</fullName>
    </submittedName>
</protein>
<organism evidence="1 2">
    <name type="scientific">Streptomyces antimicrobicus</name>
    <dbReference type="NCBI Taxonomy" id="2883108"/>
    <lineage>
        <taxon>Bacteria</taxon>
        <taxon>Bacillati</taxon>
        <taxon>Actinomycetota</taxon>
        <taxon>Actinomycetes</taxon>
        <taxon>Kitasatosporales</taxon>
        <taxon>Streptomycetaceae</taxon>
        <taxon>Streptomyces</taxon>
    </lineage>
</organism>
<keyword evidence="2" id="KW-1185">Reference proteome</keyword>
<evidence type="ECO:0000313" key="1">
    <source>
        <dbReference type="EMBL" id="MCB5179667.1"/>
    </source>
</evidence>
<name>A0ABS8B4Z8_9ACTN</name>
<reference evidence="1 2" key="1">
    <citation type="submission" date="2021-10" db="EMBL/GenBank/DDBJ databases">
        <title>Streptomyces sp. strain SMC 277, a novel streptomycete isolated from soil.</title>
        <authorList>
            <person name="Chanama M."/>
        </authorList>
    </citation>
    <scope>NUCLEOTIDE SEQUENCE [LARGE SCALE GENOMIC DNA]</scope>
    <source>
        <strain evidence="1 2">SMC 277</strain>
    </source>
</reference>
<sequence>MAAETILRKPTDVLARAGWRPGRDAGDAAMLAILKTAALGQWTLFPAAEQAVREFHGLRIAPSPDGGRDVAATGCVVDPQEARYAGPPLQRLGNALGVRLFPFGRTDQEAPLGVDEEGRLFTLGVGGAWLLGGSAREGLIALAEGTRPVRLRPRERLWRLSDMPADLTAGVRAALVAVYVLHHTGVFSARALRLRVTTLRGVGVLALDETYALRPGRLDASAEPLARAMADELAAAGLSPHGCEIAVGVPAPSGTTGPLATLDCTITLNGPAGRPTLTLSAPMGASVGPTAKIFDACEAAFAAWAAQR</sequence>
<dbReference type="Pfam" id="PF14433">
    <property type="entry name" value="SUKH-3"/>
    <property type="match status" value="1"/>
</dbReference>
<dbReference type="RefSeq" id="WP_226726506.1">
    <property type="nucleotide sequence ID" value="NZ_JAJAUY010000026.1"/>
</dbReference>
<comment type="caution">
    <text evidence="1">The sequence shown here is derived from an EMBL/GenBank/DDBJ whole genome shotgun (WGS) entry which is preliminary data.</text>
</comment>
<gene>
    <name evidence="1" type="ORF">LG632_09755</name>
</gene>
<dbReference type="EMBL" id="JAJAUY010000026">
    <property type="protein sequence ID" value="MCB5179667.1"/>
    <property type="molecule type" value="Genomic_DNA"/>
</dbReference>
<dbReference type="InterPro" id="IPR025850">
    <property type="entry name" value="SUKH-3"/>
</dbReference>
<proteinExistence type="predicted"/>
<dbReference type="Proteomes" id="UP001199054">
    <property type="component" value="Unassembled WGS sequence"/>
</dbReference>